<keyword evidence="5" id="KW-1185">Reference proteome</keyword>
<reference evidence="4 5" key="1">
    <citation type="submission" date="2020-08" db="EMBL/GenBank/DDBJ databases">
        <title>Genomic Encyclopedia of Type Strains, Phase IV (KMG-IV): sequencing the most valuable type-strain genomes for metagenomic binning, comparative biology and taxonomic classification.</title>
        <authorList>
            <person name="Goeker M."/>
        </authorList>
    </citation>
    <scope>NUCLEOTIDE SEQUENCE [LARGE SCALE GENOMIC DNA]</scope>
    <source>
        <strain evidence="4 5">DSM 27057</strain>
    </source>
</reference>
<comment type="similarity">
    <text evidence="1">Belongs to the CapA family.</text>
</comment>
<evidence type="ECO:0000256" key="2">
    <source>
        <dbReference type="SAM" id="SignalP"/>
    </source>
</evidence>
<feature type="chain" id="PRO_5030543440" evidence="2">
    <location>
        <begin position="29"/>
        <end position="561"/>
    </location>
</feature>
<dbReference type="AlphaFoldDB" id="A0A7W6GA47"/>
<accession>A0A7W6GA47</accession>
<dbReference type="RefSeq" id="WP_183629287.1">
    <property type="nucleotide sequence ID" value="NZ_JACIDX010000032.1"/>
</dbReference>
<dbReference type="SMART" id="SM00854">
    <property type="entry name" value="PGA_cap"/>
    <property type="match status" value="1"/>
</dbReference>
<name>A0A7W6GA47_9SPHN</name>
<evidence type="ECO:0000256" key="1">
    <source>
        <dbReference type="ARBA" id="ARBA00005662"/>
    </source>
</evidence>
<protein>
    <submittedName>
        <fullName evidence="4">Poly-gamma-glutamate capsule biosynthesis protein CapA/YwtB (Metallophosphatase superfamily)</fullName>
    </submittedName>
</protein>
<gene>
    <name evidence="4" type="ORF">GGR38_004707</name>
</gene>
<dbReference type="InterPro" id="IPR052169">
    <property type="entry name" value="CW_Biosynth-Accessory"/>
</dbReference>
<keyword evidence="2" id="KW-0732">Signal</keyword>
<evidence type="ECO:0000313" key="4">
    <source>
        <dbReference type="EMBL" id="MBB3957732.1"/>
    </source>
</evidence>
<dbReference type="SUPFAM" id="SSF56300">
    <property type="entry name" value="Metallo-dependent phosphatases"/>
    <property type="match status" value="1"/>
</dbReference>
<feature type="domain" description="Capsule synthesis protein CapA" evidence="3">
    <location>
        <begin position="66"/>
        <end position="429"/>
    </location>
</feature>
<dbReference type="Pfam" id="PF09587">
    <property type="entry name" value="PGA_cap"/>
    <property type="match status" value="2"/>
</dbReference>
<dbReference type="PANTHER" id="PTHR33393:SF11">
    <property type="entry name" value="POLYGLUTAMINE SYNTHESIS ACCESSORY PROTEIN RV0574C-RELATED"/>
    <property type="match status" value="1"/>
</dbReference>
<organism evidence="4 5">
    <name type="scientific">Novosphingobium sediminicola</name>
    <dbReference type="NCBI Taxonomy" id="563162"/>
    <lineage>
        <taxon>Bacteria</taxon>
        <taxon>Pseudomonadati</taxon>
        <taxon>Pseudomonadota</taxon>
        <taxon>Alphaproteobacteria</taxon>
        <taxon>Sphingomonadales</taxon>
        <taxon>Sphingomonadaceae</taxon>
        <taxon>Novosphingobium</taxon>
    </lineage>
</organism>
<feature type="signal peptide" evidence="2">
    <location>
        <begin position="1"/>
        <end position="28"/>
    </location>
</feature>
<dbReference type="Proteomes" id="UP000548867">
    <property type="component" value="Unassembled WGS sequence"/>
</dbReference>
<comment type="caution">
    <text evidence="4">The sequence shown here is derived from an EMBL/GenBank/DDBJ whole genome shotgun (WGS) entry which is preliminary data.</text>
</comment>
<dbReference type="InterPro" id="IPR029052">
    <property type="entry name" value="Metallo-depent_PP-like"/>
</dbReference>
<dbReference type="PANTHER" id="PTHR33393">
    <property type="entry name" value="POLYGLUTAMINE SYNTHESIS ACCESSORY PROTEIN RV0574C-RELATED"/>
    <property type="match status" value="1"/>
</dbReference>
<proteinExistence type="inferred from homology"/>
<evidence type="ECO:0000259" key="3">
    <source>
        <dbReference type="SMART" id="SM00854"/>
    </source>
</evidence>
<dbReference type="InterPro" id="IPR019079">
    <property type="entry name" value="Capsule_synth_CapA"/>
</dbReference>
<sequence length="561" mass="60665">MSKRSSGWRMCVASALTIGAMLGAYAHAQVASNVGYGARKFDGSSGVPKKPDQAKELALKIAQPFSVASVGDLLQFQPFATSNDPAVRAAIEPLRKADVTTGDFENEIMDFDNFAHAGGNLATKEVADDWRLMGIDLVSRANNKDPRAPGVWNNLKEVERVGITHAGIARSLPEARMARYFATPKGLVGFAGIYALGGLDACCAGGTRVHVSPAQLAGARAMKAAILARRDEVEVPVPLPAPDADGETKLFGLTFTTATVPSDEPMVKPALYPGDGAAGPDDGIRNSLRLTLFHGVTAAQMVLLRDIAGQPGTGDLKAFGTQFRVMDRPGEHSFDMNPQDLREILTQIRTAKQASDVLVTNIHWHQNRYDFQAYSYDHFPADFEIKFAHMAVDQGVDVFVGQGVHTLKGIEIYKGKPIFYGTSNFIFQSAIMPLPKGHYPGQKPGEGAFHGPFKEFEEANAAANATGGPIVGEHEFQGFWQLKPTLESYVAYTNFDGGKLKEVVIYPVDLGQTPRPGSQVGIPRKPTPEVAKKILDEIVEYSKPFGTNITIEDGVGYIRFQ</sequence>
<evidence type="ECO:0000313" key="5">
    <source>
        <dbReference type="Proteomes" id="UP000548867"/>
    </source>
</evidence>
<dbReference type="EMBL" id="JACIDX010000032">
    <property type="protein sequence ID" value="MBB3957732.1"/>
    <property type="molecule type" value="Genomic_DNA"/>
</dbReference>